<keyword evidence="2" id="KW-0812">Transmembrane</keyword>
<dbReference type="Proteomes" id="UP000683925">
    <property type="component" value="Unassembled WGS sequence"/>
</dbReference>
<gene>
    <name evidence="3" type="ORF">POCTA_138.1.T0300123</name>
</gene>
<keyword evidence="2" id="KW-1133">Transmembrane helix</keyword>
<dbReference type="AlphaFoldDB" id="A0A8S1TWD5"/>
<dbReference type="OMA" id="ICMMIRI"/>
<feature type="compositionally biased region" description="Low complexity" evidence="1">
    <location>
        <begin position="284"/>
        <end position="297"/>
    </location>
</feature>
<keyword evidence="2" id="KW-0472">Membrane</keyword>
<accession>A0A8S1TWD5</accession>
<evidence type="ECO:0000256" key="2">
    <source>
        <dbReference type="SAM" id="Phobius"/>
    </source>
</evidence>
<feature type="compositionally biased region" description="Polar residues" evidence="1">
    <location>
        <begin position="340"/>
        <end position="355"/>
    </location>
</feature>
<feature type="region of interest" description="Disordered" evidence="1">
    <location>
        <begin position="340"/>
        <end position="368"/>
    </location>
</feature>
<protein>
    <recommendedName>
        <fullName evidence="5">Transmembrane protein</fullName>
    </recommendedName>
</protein>
<sequence>MQYQKKNDGASGVKIYCGIMTIIVAITVFFILTQIKLFKLKKRVQGQSFRLKQNIVDKNMKEQNLQIPRFRNLYQLKYRDENQNSTAEVQSNWKDAFIYKFNILRIYIQNICMMIRIKFFNIYSQFQQHNMFRGNFNRQSLKPQVVTFQYVLDQINALDHRALSLLQKMVNPSQMNIFATAALVSLFSGLIREIPCELLDEKKLNWSLLNMFLNDVEKFLENLRKFKDFINKNQITSKNMQIANYWIQKYNEIQQDNQYSVSYAFIQITQMVIKLDKQINQRLPSSPARSLSASPSPKMNDNDDIDEIDELKSQAERMSVKDPVKPKGLKLQLVPNKPIQSTVGHKHTQSQQIKQIQPIHAPVIPKKK</sequence>
<reference evidence="3" key="1">
    <citation type="submission" date="2021-01" db="EMBL/GenBank/DDBJ databases">
        <authorList>
            <consortium name="Genoscope - CEA"/>
            <person name="William W."/>
        </authorList>
    </citation>
    <scope>NUCLEOTIDE SEQUENCE</scope>
</reference>
<evidence type="ECO:0000313" key="3">
    <source>
        <dbReference type="EMBL" id="CAD8155126.1"/>
    </source>
</evidence>
<proteinExistence type="predicted"/>
<keyword evidence="4" id="KW-1185">Reference proteome</keyword>
<name>A0A8S1TWD5_PAROT</name>
<evidence type="ECO:0000256" key="1">
    <source>
        <dbReference type="SAM" id="MobiDB-lite"/>
    </source>
</evidence>
<comment type="caution">
    <text evidence="3">The sequence shown here is derived from an EMBL/GenBank/DDBJ whole genome shotgun (WGS) entry which is preliminary data.</text>
</comment>
<organism evidence="3 4">
    <name type="scientific">Paramecium octaurelia</name>
    <dbReference type="NCBI Taxonomy" id="43137"/>
    <lineage>
        <taxon>Eukaryota</taxon>
        <taxon>Sar</taxon>
        <taxon>Alveolata</taxon>
        <taxon>Ciliophora</taxon>
        <taxon>Intramacronucleata</taxon>
        <taxon>Oligohymenophorea</taxon>
        <taxon>Peniculida</taxon>
        <taxon>Parameciidae</taxon>
        <taxon>Paramecium</taxon>
    </lineage>
</organism>
<evidence type="ECO:0008006" key="5">
    <source>
        <dbReference type="Google" id="ProtNLM"/>
    </source>
</evidence>
<evidence type="ECO:0000313" key="4">
    <source>
        <dbReference type="Proteomes" id="UP000683925"/>
    </source>
</evidence>
<feature type="transmembrane region" description="Helical" evidence="2">
    <location>
        <begin position="13"/>
        <end position="33"/>
    </location>
</feature>
<dbReference type="EMBL" id="CAJJDP010000030">
    <property type="protein sequence ID" value="CAD8155126.1"/>
    <property type="molecule type" value="Genomic_DNA"/>
</dbReference>
<feature type="region of interest" description="Disordered" evidence="1">
    <location>
        <begin position="284"/>
        <end position="309"/>
    </location>
</feature>